<dbReference type="RefSeq" id="XP_067689768.1">
    <property type="nucleotide sequence ID" value="XM_067833665.1"/>
</dbReference>
<dbReference type="AlphaFoldDB" id="A0A836KGC2"/>
<evidence type="ECO:0000313" key="2">
    <source>
        <dbReference type="EMBL" id="KAG5469760.1"/>
    </source>
</evidence>
<accession>A0A836KGC2</accession>
<dbReference type="Proteomes" id="UP000674179">
    <property type="component" value="Chromosome 33"/>
</dbReference>
<dbReference type="KEGG" id="lenr:94169175"/>
<dbReference type="EMBL" id="JAFHKP010000033">
    <property type="protein sequence ID" value="KAG5469760.1"/>
    <property type="molecule type" value="Genomic_DNA"/>
</dbReference>
<organism evidence="2 3">
    <name type="scientific">Leishmania enriettii</name>
    <dbReference type="NCBI Taxonomy" id="5663"/>
    <lineage>
        <taxon>Eukaryota</taxon>
        <taxon>Discoba</taxon>
        <taxon>Euglenozoa</taxon>
        <taxon>Kinetoplastea</taxon>
        <taxon>Metakinetoplastina</taxon>
        <taxon>Trypanosomatida</taxon>
        <taxon>Trypanosomatidae</taxon>
        <taxon>Leishmaniinae</taxon>
        <taxon>Leishmania</taxon>
    </lineage>
</organism>
<reference evidence="2 3" key="1">
    <citation type="submission" date="2021-02" db="EMBL/GenBank/DDBJ databases">
        <title>Leishmania (Mundinia) enrietti genome sequencing and assembly.</title>
        <authorList>
            <person name="Almutairi H."/>
            <person name="Gatherer D."/>
        </authorList>
    </citation>
    <scope>NUCLEOTIDE SEQUENCE [LARGE SCALE GENOMIC DNA]</scope>
    <source>
        <strain evidence="2">CUR178</strain>
    </source>
</reference>
<dbReference type="InterPro" id="IPR027417">
    <property type="entry name" value="P-loop_NTPase"/>
</dbReference>
<evidence type="ECO:0000313" key="3">
    <source>
        <dbReference type="Proteomes" id="UP000674179"/>
    </source>
</evidence>
<feature type="region of interest" description="Disordered" evidence="1">
    <location>
        <begin position="305"/>
        <end position="336"/>
    </location>
</feature>
<sequence>MQSATGAWEIMADSAAQARLLRLRQSAASLQDVYGAFAPWQHLSTSVRGLDTLLSVAGVCGGASDGDDRSGTESCIGGLPVGGLHELYGPPLSGKSWILRRIGAAYVRRMTAYRQWYNQELERASARDMEVMRSTHTDDDANATKDNEGLVSEGDVAAISTDSASASPATAVEEWDLYVCLVNGAGAGSTTDHFTASPPSPSPFSPDVRSWMEELVAPFSTSSTLVKQEAAFTGSAHQHSSPHRRRQEQRAYAEQHIHFCVVHSPNELLAFLERLSGDEGSAPCTGAVFADPASSVVPPVPFAAAQQQAPPPKLSRGSLTTSMQGQKRHRAPDSAVASSPSFPLSCGSFPRCTWRLQRQRLLLLDGLDALWLHPTLGNHSATHAGQWFAGELHRHLRALLSPRLCCGTANGAFSTEPSNAAAGPPEPQYTLYSTVVFTNGCNGSNGGLLTAQQLEARLAGPVQGAVGWMVTVPRPSGNAVWLRAADTRCLVEPAHPGLVSMPTPSSSYKWPAKVPCGPGATRQSVSRIAGTFGRPTGNSLESLVTVVKGGSRVAATWVLRDVAGS</sequence>
<protein>
    <submittedName>
        <fullName evidence="2">Uncharacterized protein</fullName>
    </submittedName>
</protein>
<dbReference type="Gene3D" id="3.40.50.300">
    <property type="entry name" value="P-loop containing nucleotide triphosphate hydrolases"/>
    <property type="match status" value="1"/>
</dbReference>
<proteinExistence type="predicted"/>
<dbReference type="GeneID" id="94169175"/>
<gene>
    <name evidence="2" type="ORF">CUR178_01899</name>
</gene>
<dbReference type="OrthoDB" id="273472at2759"/>
<evidence type="ECO:0000256" key="1">
    <source>
        <dbReference type="SAM" id="MobiDB-lite"/>
    </source>
</evidence>
<keyword evidence="3" id="KW-1185">Reference proteome</keyword>
<name>A0A836KGC2_LEIEN</name>
<dbReference type="SUPFAM" id="SSF52540">
    <property type="entry name" value="P-loop containing nucleoside triphosphate hydrolases"/>
    <property type="match status" value="1"/>
</dbReference>
<comment type="caution">
    <text evidence="2">The sequence shown here is derived from an EMBL/GenBank/DDBJ whole genome shotgun (WGS) entry which is preliminary data.</text>
</comment>